<comment type="similarity">
    <text evidence="1">Belongs to the short-chain dehydrogenases/reductases (SDR) family.</text>
</comment>
<dbReference type="PANTHER" id="PTHR42760">
    <property type="entry name" value="SHORT-CHAIN DEHYDROGENASES/REDUCTASES FAMILY MEMBER"/>
    <property type="match status" value="1"/>
</dbReference>
<dbReference type="InterPro" id="IPR002347">
    <property type="entry name" value="SDR_fam"/>
</dbReference>
<keyword evidence="3" id="KW-1185">Reference proteome</keyword>
<gene>
    <name evidence="2" type="primary">fabG_1</name>
    <name evidence="2" type="ORF">GCM10009125_13070</name>
</gene>
<dbReference type="PRINTS" id="PR00081">
    <property type="entry name" value="GDHRDH"/>
</dbReference>
<comment type="caution">
    <text evidence="2">The sequence shown here is derived from an EMBL/GenBank/DDBJ whole genome shotgun (WGS) entry which is preliminary data.</text>
</comment>
<dbReference type="Pfam" id="PF13561">
    <property type="entry name" value="adh_short_C2"/>
    <property type="match status" value="1"/>
</dbReference>
<dbReference type="Gene3D" id="3.40.50.720">
    <property type="entry name" value="NAD(P)-binding Rossmann-like Domain"/>
    <property type="match status" value="1"/>
</dbReference>
<dbReference type="InterPro" id="IPR036291">
    <property type="entry name" value="NAD(P)-bd_dom_sf"/>
</dbReference>
<evidence type="ECO:0000313" key="3">
    <source>
        <dbReference type="Proteomes" id="UP001501176"/>
    </source>
</evidence>
<dbReference type="PRINTS" id="PR00080">
    <property type="entry name" value="SDRFAMILY"/>
</dbReference>
<accession>A0ABP3D7L1</accession>
<organism evidence="2 3">
    <name type="scientific">Castellaniella daejeonensis</name>
    <dbReference type="NCBI Taxonomy" id="659013"/>
    <lineage>
        <taxon>Bacteria</taxon>
        <taxon>Pseudomonadati</taxon>
        <taxon>Pseudomonadota</taxon>
        <taxon>Betaproteobacteria</taxon>
        <taxon>Burkholderiales</taxon>
        <taxon>Alcaligenaceae</taxon>
        <taxon>Castellaniella</taxon>
    </lineage>
</organism>
<sequence length="260" mass="27265">MAEHPKAGQDRIALVTGAGGGIGTRICQRLASDGYRVVACDLAADRAQAAIQGLEGGHQWRAFDVSDESQVEQAFDEVEAGLGPIAAVVSAAGLLLFQPDGQRPLIKATPLETWERSFAVNARGVFLCARAYIRHRERRPVQDGRFITFSSVAAQLGGYRSSASYIAAKSAVLGLTKAMAREVARMGITVNSVSPGLIDTDMLRSTVSSSGALRDAAEAIPLGRIGTPGDVADAVGFLASPQSGYITGSVIDVNGGYRMQ</sequence>
<name>A0ABP3D7L1_9BURK</name>
<dbReference type="SUPFAM" id="SSF51735">
    <property type="entry name" value="NAD(P)-binding Rossmann-fold domains"/>
    <property type="match status" value="1"/>
</dbReference>
<dbReference type="PANTHER" id="PTHR42760:SF40">
    <property type="entry name" value="3-OXOACYL-[ACYL-CARRIER-PROTEIN] REDUCTASE, CHLOROPLASTIC"/>
    <property type="match status" value="1"/>
</dbReference>
<reference evidence="3" key="1">
    <citation type="journal article" date="2019" name="Int. J. Syst. Evol. Microbiol.">
        <title>The Global Catalogue of Microorganisms (GCM) 10K type strain sequencing project: providing services to taxonomists for standard genome sequencing and annotation.</title>
        <authorList>
            <consortium name="The Broad Institute Genomics Platform"/>
            <consortium name="The Broad Institute Genome Sequencing Center for Infectious Disease"/>
            <person name="Wu L."/>
            <person name="Ma J."/>
        </authorList>
    </citation>
    <scope>NUCLEOTIDE SEQUENCE [LARGE SCALE GENOMIC DNA]</scope>
    <source>
        <strain evidence="3">JCM 16240</strain>
    </source>
</reference>
<evidence type="ECO:0000256" key="1">
    <source>
        <dbReference type="ARBA" id="ARBA00006484"/>
    </source>
</evidence>
<proteinExistence type="inferred from homology"/>
<dbReference type="EMBL" id="BAAAFN010000009">
    <property type="protein sequence ID" value="GAA0225495.1"/>
    <property type="molecule type" value="Genomic_DNA"/>
</dbReference>
<evidence type="ECO:0000313" key="2">
    <source>
        <dbReference type="EMBL" id="GAA0225495.1"/>
    </source>
</evidence>
<dbReference type="Proteomes" id="UP001501176">
    <property type="component" value="Unassembled WGS sequence"/>
</dbReference>
<protein>
    <submittedName>
        <fullName evidence="2">3-oxoacyl-[acyl-carrier-protein] reductase</fullName>
    </submittedName>
</protein>
<dbReference type="RefSeq" id="WP_343820562.1">
    <property type="nucleotide sequence ID" value="NZ_BAAAFN010000009.1"/>
</dbReference>